<dbReference type="EMBL" id="KE392248">
    <property type="protein sequence ID" value="ESA21095.1"/>
    <property type="molecule type" value="Genomic_DNA"/>
</dbReference>
<dbReference type="VEuPathDB" id="FungiDB:RhiirFUN_025816"/>
<accession>U9UL56</accession>
<protein>
    <submittedName>
        <fullName evidence="1">Uncharacterized protein</fullName>
    </submittedName>
</protein>
<evidence type="ECO:0000313" key="1">
    <source>
        <dbReference type="EMBL" id="ESA21095.1"/>
    </source>
</evidence>
<reference evidence="1" key="1">
    <citation type="submission" date="2013-07" db="EMBL/GenBank/DDBJ databases">
        <title>The genome of an arbuscular mycorrhizal fungus provides insights into the evolution of the oldest plant symbiosis.</title>
        <authorList>
            <consortium name="DOE Joint Genome Institute"/>
            <person name="Tisserant E."/>
            <person name="Malbreil M."/>
            <person name="Kuo A."/>
            <person name="Kohler A."/>
            <person name="Symeonidi A."/>
            <person name="Balestrini R."/>
            <person name="Charron P."/>
            <person name="Duensing N."/>
            <person name="Frei-dit-Frey N."/>
            <person name="Gianinazzi-Pearson V."/>
            <person name="Gilbert B."/>
            <person name="Handa Y."/>
            <person name="Hijri M."/>
            <person name="Kaul R."/>
            <person name="Kawaguchi M."/>
            <person name="Krajinski F."/>
            <person name="Lammers P."/>
            <person name="Lapierre D."/>
            <person name="Masclaux F.G."/>
            <person name="Murat C."/>
            <person name="Morin E."/>
            <person name="Ndikumana S."/>
            <person name="Pagni M."/>
            <person name="Petitpierre D."/>
            <person name="Requena N."/>
            <person name="Rosikiewicz P."/>
            <person name="Riley R."/>
            <person name="Saito K."/>
            <person name="San Clemente H."/>
            <person name="Shapiro H."/>
            <person name="van Tuinen D."/>
            <person name="Becard G."/>
            <person name="Bonfante P."/>
            <person name="Paszkowski U."/>
            <person name="Shachar-Hill Y."/>
            <person name="Young J.P."/>
            <person name="Sanders I.R."/>
            <person name="Henrissat B."/>
            <person name="Rensing S.A."/>
            <person name="Grigoriev I.V."/>
            <person name="Corradi N."/>
            <person name="Roux C."/>
            <person name="Martin F."/>
        </authorList>
    </citation>
    <scope>NUCLEOTIDE SEQUENCE</scope>
    <source>
        <strain evidence="1">DAOM 197198</strain>
    </source>
</reference>
<proteinExistence type="predicted"/>
<gene>
    <name evidence="1" type="ORF">GLOINDRAFT_17845</name>
</gene>
<organism evidence="1">
    <name type="scientific">Rhizophagus irregularis (strain DAOM 181602 / DAOM 197198 / MUCL 43194)</name>
    <name type="common">Arbuscular mycorrhizal fungus</name>
    <name type="synonym">Glomus intraradices</name>
    <dbReference type="NCBI Taxonomy" id="747089"/>
    <lineage>
        <taxon>Eukaryota</taxon>
        <taxon>Fungi</taxon>
        <taxon>Fungi incertae sedis</taxon>
        <taxon>Mucoromycota</taxon>
        <taxon>Glomeromycotina</taxon>
        <taxon>Glomeromycetes</taxon>
        <taxon>Glomerales</taxon>
        <taxon>Glomeraceae</taxon>
        <taxon>Rhizophagus</taxon>
    </lineage>
</organism>
<dbReference type="AlphaFoldDB" id="U9UL56"/>
<sequence>MTKVSLKIRNKKKYVSISYLLNRPLPFIQRMDFQAVAAPNASPDFLEKFPTNCSMIDTVNNLFLEKYPSYSGHKTSDFVKPSMDVKNEDEGEDEILYGYPILIIKYNVAGLNARNITSAIVAQGMSVNFNNTLKLHYIL</sequence>
<dbReference type="HOGENOM" id="CLU_1846147_0_0_1"/>
<name>U9UL56_RHIID</name>